<dbReference type="OrthoDB" id="10232961at2759"/>
<dbReference type="AlphaFoldDB" id="A0A815AKA2"/>
<gene>
    <name evidence="1" type="ORF">GPM918_LOCUS26409</name>
    <name evidence="2" type="ORF">SRO942_LOCUS26557</name>
</gene>
<protein>
    <submittedName>
        <fullName evidence="1">Uncharacterized protein</fullName>
    </submittedName>
</protein>
<comment type="caution">
    <text evidence="1">The sequence shown here is derived from an EMBL/GenBank/DDBJ whole genome shotgun (WGS) entry which is preliminary data.</text>
</comment>
<dbReference type="EMBL" id="CAJNOQ010010633">
    <property type="protein sequence ID" value="CAF1256909.1"/>
    <property type="molecule type" value="Genomic_DNA"/>
</dbReference>
<name>A0A815AKA2_9BILA</name>
<dbReference type="Proteomes" id="UP000681722">
    <property type="component" value="Unassembled WGS sequence"/>
</dbReference>
<proteinExistence type="predicted"/>
<evidence type="ECO:0000313" key="1">
    <source>
        <dbReference type="EMBL" id="CAF1256909.1"/>
    </source>
</evidence>
<keyword evidence="3" id="KW-1185">Reference proteome</keyword>
<accession>A0A815AKA2</accession>
<sequence length="448" mass="52712">MYFYPIRLFWFFPNFHIEKLPGYSPKIENQLKIYKSLTEQDGKYEQRFKENFPKIIETIHNLVLLNSEINNIDVAWGFVDLIIQHFSLIANDIKAIESIVHMLIDFCQKIFKLNVDEKWMEKFMYLILRPIAYKLIEIKSKQLAILYVDLILSILNLRVVNAPEWACRFLNKQEFYPWKDIASNKIPELIQSCLQYDTFDITNLSGNDCVPLKQLASILDLLYERSKTQTIILKYSHPIAVEYTMKWINQIPDELKTQVLSMGSSLLYLIDRSQVDIVSLGKLMDLFNKVVENYEIDLTNGPLTAYYISFSCCISDCLTKQKTIPRMLHQKLSKFCRTTIDLSLILETGNNTFPYFALNNIWYQSGTSTETIDDAKLYVECADVMHKRSEEIESLYSMWKTFWQSIVMKYPDLASDHTEQFLNDFIDHKQMSMLMILQGFEIIFIDKI</sequence>
<reference evidence="1" key="1">
    <citation type="submission" date="2021-02" db="EMBL/GenBank/DDBJ databases">
        <authorList>
            <person name="Nowell W R."/>
        </authorList>
    </citation>
    <scope>NUCLEOTIDE SEQUENCE</scope>
</reference>
<dbReference type="EMBL" id="CAJOBC010017018">
    <property type="protein sequence ID" value="CAF4030874.1"/>
    <property type="molecule type" value="Genomic_DNA"/>
</dbReference>
<organism evidence="1 3">
    <name type="scientific">Didymodactylos carnosus</name>
    <dbReference type="NCBI Taxonomy" id="1234261"/>
    <lineage>
        <taxon>Eukaryota</taxon>
        <taxon>Metazoa</taxon>
        <taxon>Spiralia</taxon>
        <taxon>Gnathifera</taxon>
        <taxon>Rotifera</taxon>
        <taxon>Eurotatoria</taxon>
        <taxon>Bdelloidea</taxon>
        <taxon>Philodinida</taxon>
        <taxon>Philodinidae</taxon>
        <taxon>Didymodactylos</taxon>
    </lineage>
</organism>
<evidence type="ECO:0000313" key="2">
    <source>
        <dbReference type="EMBL" id="CAF4030874.1"/>
    </source>
</evidence>
<dbReference type="Proteomes" id="UP000663829">
    <property type="component" value="Unassembled WGS sequence"/>
</dbReference>
<evidence type="ECO:0000313" key="3">
    <source>
        <dbReference type="Proteomes" id="UP000663829"/>
    </source>
</evidence>